<reference evidence="1" key="1">
    <citation type="journal article" date="2021" name="Proc. Natl. Acad. Sci. U.S.A.">
        <title>A Catalog of Tens of Thousands of Viruses from Human Metagenomes Reveals Hidden Associations with Chronic Diseases.</title>
        <authorList>
            <person name="Tisza M.J."/>
            <person name="Buck C.B."/>
        </authorList>
    </citation>
    <scope>NUCLEOTIDE SEQUENCE</scope>
    <source>
        <strain evidence="1">CtQ0C17</strain>
    </source>
</reference>
<sequence>MKKYSATVRYLVNQILINNLNYLQVTTSRNDFKPDIDSYINQEGIEIDKTI</sequence>
<proteinExistence type="predicted"/>
<dbReference type="EMBL" id="BK015131">
    <property type="protein sequence ID" value="DAD92271.1"/>
    <property type="molecule type" value="Genomic_DNA"/>
</dbReference>
<evidence type="ECO:0000313" key="1">
    <source>
        <dbReference type="EMBL" id="DAD92271.1"/>
    </source>
</evidence>
<organism evidence="1">
    <name type="scientific">Siphoviridae sp. ctQ0C17</name>
    <dbReference type="NCBI Taxonomy" id="2826325"/>
    <lineage>
        <taxon>Viruses</taxon>
        <taxon>Duplodnaviria</taxon>
        <taxon>Heunggongvirae</taxon>
        <taxon>Uroviricota</taxon>
        <taxon>Caudoviricetes</taxon>
    </lineage>
</organism>
<name>A0A8S5ND12_9CAUD</name>
<accession>A0A8S5ND12</accession>
<protein>
    <submittedName>
        <fullName evidence="1">Uncharacterized protein</fullName>
    </submittedName>
</protein>